<keyword evidence="3" id="KW-1185">Reference proteome</keyword>
<evidence type="ECO:0000313" key="3">
    <source>
        <dbReference type="Proteomes" id="UP000507470"/>
    </source>
</evidence>
<proteinExistence type="predicted"/>
<gene>
    <name evidence="2" type="ORF">MCOR_57531</name>
</gene>
<dbReference type="OrthoDB" id="272018at2759"/>
<dbReference type="AlphaFoldDB" id="A0A6J8F2K3"/>
<keyword evidence="1" id="KW-0812">Transmembrane</keyword>
<name>A0A6J8F2K3_MYTCO</name>
<dbReference type="EMBL" id="CACVKT020010288">
    <property type="protein sequence ID" value="CAC5425741.1"/>
    <property type="molecule type" value="Genomic_DNA"/>
</dbReference>
<dbReference type="Proteomes" id="UP000507470">
    <property type="component" value="Unassembled WGS sequence"/>
</dbReference>
<accession>A0A6J8F2K3</accession>
<evidence type="ECO:0000313" key="2">
    <source>
        <dbReference type="EMBL" id="CAC5425741.1"/>
    </source>
</evidence>
<keyword evidence="1" id="KW-0472">Membrane</keyword>
<organism evidence="2 3">
    <name type="scientific">Mytilus coruscus</name>
    <name type="common">Sea mussel</name>
    <dbReference type="NCBI Taxonomy" id="42192"/>
    <lineage>
        <taxon>Eukaryota</taxon>
        <taxon>Metazoa</taxon>
        <taxon>Spiralia</taxon>
        <taxon>Lophotrochozoa</taxon>
        <taxon>Mollusca</taxon>
        <taxon>Bivalvia</taxon>
        <taxon>Autobranchia</taxon>
        <taxon>Pteriomorphia</taxon>
        <taxon>Mytilida</taxon>
        <taxon>Mytiloidea</taxon>
        <taxon>Mytilidae</taxon>
        <taxon>Mytilinae</taxon>
        <taxon>Mytilus</taxon>
    </lineage>
</organism>
<sequence>MSVKEMIESIRMGTTYTFKVVKAATVAKKTNRSSRIRYRHCSNIVYVRIHHFTGSTTVVSADNGYKKTPTYYTTDTFAKTTFAAFLTSMSKSKNESQSGCKCRCSSHQNLIGQLTKSGSHNYTIDDLKQLMQEELREMSEGLRVQKNLTSAWVRARRSADDRRMISAGIGYVAIVVIAMPFVLAVVSDCRKLK</sequence>
<keyword evidence="1" id="KW-1133">Transmembrane helix</keyword>
<reference evidence="2 3" key="1">
    <citation type="submission" date="2020-06" db="EMBL/GenBank/DDBJ databases">
        <authorList>
            <person name="Li R."/>
            <person name="Bekaert M."/>
        </authorList>
    </citation>
    <scope>NUCLEOTIDE SEQUENCE [LARGE SCALE GENOMIC DNA]</scope>
    <source>
        <strain evidence="3">wild</strain>
    </source>
</reference>
<feature type="transmembrane region" description="Helical" evidence="1">
    <location>
        <begin position="164"/>
        <end position="186"/>
    </location>
</feature>
<protein>
    <submittedName>
        <fullName evidence="2">Uncharacterized protein</fullName>
    </submittedName>
</protein>
<evidence type="ECO:0000256" key="1">
    <source>
        <dbReference type="SAM" id="Phobius"/>
    </source>
</evidence>